<accession>A0A9W6FHT3</accession>
<evidence type="ECO:0000256" key="3">
    <source>
        <dbReference type="SAM" id="Phobius"/>
    </source>
</evidence>
<evidence type="ECO:0000313" key="4">
    <source>
        <dbReference type="EMBL" id="GLI20431.1"/>
    </source>
</evidence>
<proteinExistence type="predicted"/>
<comment type="caution">
    <text evidence="4">The sequence shown here is derived from an EMBL/GenBank/DDBJ whole genome shotgun (WGS) entry which is preliminary data.</text>
</comment>
<dbReference type="Proteomes" id="UP001144397">
    <property type="component" value="Unassembled WGS sequence"/>
</dbReference>
<dbReference type="GeneID" id="95760897"/>
<feature type="coiled-coil region" evidence="1">
    <location>
        <begin position="112"/>
        <end position="139"/>
    </location>
</feature>
<keyword evidence="1" id="KW-0175">Coiled coil</keyword>
<keyword evidence="7" id="KW-1185">Reference proteome</keyword>
<name>A0A9W6FHT3_XANFL</name>
<dbReference type="Proteomes" id="UP001245370">
    <property type="component" value="Unassembled WGS sequence"/>
</dbReference>
<evidence type="ECO:0000313" key="7">
    <source>
        <dbReference type="Proteomes" id="UP001245370"/>
    </source>
</evidence>
<dbReference type="EMBL" id="JAVDPY010000003">
    <property type="protein sequence ID" value="MDR6333815.1"/>
    <property type="molecule type" value="Genomic_DNA"/>
</dbReference>
<keyword evidence="5" id="KW-0966">Cell projection</keyword>
<organism evidence="4 6">
    <name type="scientific">Xanthobacter flavus</name>
    <dbReference type="NCBI Taxonomy" id="281"/>
    <lineage>
        <taxon>Bacteria</taxon>
        <taxon>Pseudomonadati</taxon>
        <taxon>Pseudomonadota</taxon>
        <taxon>Alphaproteobacteria</taxon>
        <taxon>Hyphomicrobiales</taxon>
        <taxon>Xanthobacteraceae</taxon>
        <taxon>Xanthobacter</taxon>
    </lineage>
</organism>
<gene>
    <name evidence="5" type="ORF">GGQ86_002285</name>
    <name evidence="4" type="ORF">XFLAVUS301_01050</name>
</gene>
<keyword evidence="5" id="KW-0282">Flagellum</keyword>
<dbReference type="SUPFAM" id="SSF158791">
    <property type="entry name" value="MgtE N-terminal domain-like"/>
    <property type="match status" value="1"/>
</dbReference>
<feature type="region of interest" description="Disordered" evidence="2">
    <location>
        <begin position="212"/>
        <end position="231"/>
    </location>
</feature>
<dbReference type="EMBL" id="BSDO01000001">
    <property type="protein sequence ID" value="GLI20431.1"/>
    <property type="molecule type" value="Genomic_DNA"/>
</dbReference>
<feature type="transmembrane region" description="Helical" evidence="3">
    <location>
        <begin position="6"/>
        <end position="30"/>
    </location>
</feature>
<keyword evidence="3" id="KW-1133">Transmembrane helix</keyword>
<evidence type="ECO:0000313" key="5">
    <source>
        <dbReference type="EMBL" id="MDR6333815.1"/>
    </source>
</evidence>
<keyword evidence="3" id="KW-0812">Transmembrane</keyword>
<keyword evidence="5" id="KW-0969">Cilium</keyword>
<protein>
    <submittedName>
        <fullName evidence="5">Flagellar motility protein MotE (MotC chaperone)</fullName>
    </submittedName>
</protein>
<feature type="transmembrane region" description="Helical" evidence="3">
    <location>
        <begin position="51"/>
        <end position="71"/>
    </location>
</feature>
<evidence type="ECO:0000256" key="1">
    <source>
        <dbReference type="SAM" id="Coils"/>
    </source>
</evidence>
<evidence type="ECO:0000256" key="2">
    <source>
        <dbReference type="SAM" id="MobiDB-lite"/>
    </source>
</evidence>
<reference evidence="4" key="1">
    <citation type="submission" date="2022-12" db="EMBL/GenBank/DDBJ databases">
        <title>Reference genome sequencing for broad-spectrum identification of bacterial and archaeal isolates by mass spectrometry.</title>
        <authorList>
            <person name="Sekiguchi Y."/>
            <person name="Tourlousse D.M."/>
        </authorList>
    </citation>
    <scope>NUCLEOTIDE SEQUENCE</scope>
    <source>
        <strain evidence="4">301</strain>
    </source>
</reference>
<evidence type="ECO:0000313" key="6">
    <source>
        <dbReference type="Proteomes" id="UP001144397"/>
    </source>
</evidence>
<keyword evidence="3" id="KW-0472">Membrane</keyword>
<dbReference type="AlphaFoldDB" id="A0A9W6FHT3"/>
<sequence>MSVSTVLIDAAIIYAIVSVSCSLLVGVAALRRVTCTRLRILVVTARRRRAARARSGTALALAALCGTVLMLPADGRAEPAAPAPDAAAGENAALYCRNIADAAADARFTRQQAALAAMEKEIEARLAQLEAKRAEYQDWLARREAFLKKADESLIAVVSQMRPDAAAAQLAAMNEDMAAAVLARLSPRVASAILNESEPARAARLTSTMVGMARRAQEGRPDAPRTTGRPG</sequence>
<reference evidence="5 7" key="2">
    <citation type="submission" date="2023-07" db="EMBL/GenBank/DDBJ databases">
        <title>Genomic Encyclopedia of Type Strains, Phase IV (KMG-IV): sequencing the most valuable type-strain genomes for metagenomic binning, comparative biology and taxonomic classification.</title>
        <authorList>
            <person name="Goeker M."/>
        </authorList>
    </citation>
    <scope>NUCLEOTIDE SEQUENCE [LARGE SCALE GENOMIC DNA]</scope>
    <source>
        <strain evidence="5 7">DSM 338</strain>
    </source>
</reference>
<dbReference type="RefSeq" id="WP_246702406.1">
    <property type="nucleotide sequence ID" value="NZ_BSDO01000001.1"/>
</dbReference>